<dbReference type="AlphaFoldDB" id="A0A7V8NTV4"/>
<reference evidence="2" key="1">
    <citation type="submission" date="2020-06" db="EMBL/GenBank/DDBJ databases">
        <title>Legume-microbial interactions unlock mineral nutrients during tropical forest succession.</title>
        <authorList>
            <person name="Epihov D.Z."/>
        </authorList>
    </citation>
    <scope>NUCLEOTIDE SEQUENCE [LARGE SCALE GENOMIC DNA]</scope>
    <source>
        <strain evidence="2">Pan2503</strain>
    </source>
</reference>
<keyword evidence="1" id="KW-0472">Membrane</keyword>
<organism evidence="2 3">
    <name type="scientific">Candidatus Acidiferrum panamense</name>
    <dbReference type="NCBI Taxonomy" id="2741543"/>
    <lineage>
        <taxon>Bacteria</taxon>
        <taxon>Pseudomonadati</taxon>
        <taxon>Acidobacteriota</taxon>
        <taxon>Terriglobia</taxon>
        <taxon>Candidatus Acidiferrales</taxon>
        <taxon>Candidatus Acidiferrum</taxon>
    </lineage>
</organism>
<evidence type="ECO:0000313" key="3">
    <source>
        <dbReference type="Proteomes" id="UP000567293"/>
    </source>
</evidence>
<keyword evidence="1" id="KW-0812">Transmembrane</keyword>
<feature type="transmembrane region" description="Helical" evidence="1">
    <location>
        <begin position="137"/>
        <end position="157"/>
    </location>
</feature>
<accession>A0A7V8NTV4</accession>
<evidence type="ECO:0000313" key="2">
    <source>
        <dbReference type="EMBL" id="MBA0087424.1"/>
    </source>
</evidence>
<feature type="transmembrane region" description="Helical" evidence="1">
    <location>
        <begin position="7"/>
        <end position="28"/>
    </location>
</feature>
<feature type="transmembrane region" description="Helical" evidence="1">
    <location>
        <begin position="77"/>
        <end position="95"/>
    </location>
</feature>
<keyword evidence="3" id="KW-1185">Reference proteome</keyword>
<proteinExistence type="predicted"/>
<dbReference type="Proteomes" id="UP000567293">
    <property type="component" value="Unassembled WGS sequence"/>
</dbReference>
<comment type="caution">
    <text evidence="2">The sequence shown here is derived from an EMBL/GenBank/DDBJ whole genome shotgun (WGS) entry which is preliminary data.</text>
</comment>
<name>A0A7V8NTV4_9BACT</name>
<evidence type="ECO:0000256" key="1">
    <source>
        <dbReference type="SAM" id="Phobius"/>
    </source>
</evidence>
<dbReference type="EMBL" id="JACDQQ010001998">
    <property type="protein sequence ID" value="MBA0087424.1"/>
    <property type="molecule type" value="Genomic_DNA"/>
</dbReference>
<keyword evidence="1" id="KW-1133">Transmembrane helix</keyword>
<protein>
    <submittedName>
        <fullName evidence="2">Uncharacterized protein</fullName>
    </submittedName>
</protein>
<gene>
    <name evidence="2" type="ORF">HRJ53_20765</name>
</gene>
<sequence length="163" mass="17027">MSAARRLLIVGGMALALLGMIYGGWYAVFAEHRELDGIGRSLAASFGAAAGQNAAAAQSALEQYRKLKYDYDRHVDVHGHWIGLAMLLIVLGIGLDRVSFGEPVKMLLATALAVGSFLFPLGVLLETLNHGSVPRALAVAGSALVIVSLAGVTLGLLKTETGN</sequence>
<feature type="transmembrane region" description="Helical" evidence="1">
    <location>
        <begin position="107"/>
        <end position="125"/>
    </location>
</feature>